<evidence type="ECO:0000313" key="13">
    <source>
        <dbReference type="Proteomes" id="UP000009192"/>
    </source>
</evidence>
<evidence type="ECO:0000256" key="1">
    <source>
        <dbReference type="ARBA" id="ARBA00004141"/>
    </source>
</evidence>
<dbReference type="EC" id="3.6.1.3" evidence="12"/>
<sequence length="1324" mass="148409">MQTTKADELPENPRERSNPLSELMLCFVFPVLFKGRKKTLEQSDLYRPLKEHKSDTLGDRLCATWDEEVSQRSAQGKQPRLGRVVIRVFGWHLFVTGLLLGIREFVVKVTQPICLYGIMSYFSNEDIDPLKAQLYAAGLITASVLSVVTGHPFILGLLHLGMKMRVALCSLVYRKALRLSHTSLGDTSIGQVVNLLSNDVSRFDVILINVHFLWLAPLELFVVTFLMYQKIGVASFFGVAIMLLFLPFQAYLAKKTSVLRLMTALRTDERVRMMNEFISGIQVIKMYAWEKPLGKLVELMRGKEMNCIKKVNYIRGVLIAFGMCLSRTLTFVSLVGFVLLESVLNASDAFFITAYYNLLQRAVTNFFPLSITQLAEIKVSIKRLETFMHREETQVLDKSNALTESDYSKEEILKENGVLISNENGNKAQKGNDEETLVEFNQFHAKWDVKATENTLTNINLKLGRRQLVAVIGPVGASKSSLIQSILGELPAEKGSVKVSGRFSYAAQEPWLFTGTVRENILFGLALDKHRYRTVVKKCALERDFELLPQGDKTIVGERGASLSGGQKARISLARAVYRRADIYLLDDPLSAVDTHVGRHLFDQCMRGYLKNELVILVTHQLQFLEHADLIVIMDKGKISAMGTYATMQHSGLDFAQLLTDINKADEKAVGEQKGDAGDHVSLHSKTSRQASRTDSFASLSSLADSVIQDTALVPQETRVEGKVSLGLYKEYFSSGSGWVLILFMIVLCIGTQVVVSAADIFLSYWVDKTKNNTDILNNDPVDMYYFTALNVAAVVLSVMRPILFYTMARRSSIQLHNSMFRGISRAAMYFFNTNPSGRILNRFSKDLGQLDEVLPTIMLDVLQIFLTLAGVIVVICITNPYYLILTFVLGVIFYYLREFYLKTSRDVKRLEAVARSPIYSHLSTSLNGLTTIRALGAQKALIAEFDNLQDLHSSGYYTFLSTSRAFGYYVDFFCALYTIIIVLNYFINPPTKPGEVGLAITQAMSLAGMVQYGMTQSAELDTTMTAVERILEYDDIEPEGEFESQPSKKPPPTWPEQGQIVADDLSLRYSPDPQSKYVLKSLNFEIKPMEKVGIVGRTGAGKSSLINALFRLSYNDGSIIIDSRNTNELGLHDLRSKISIIPQEPVLFTGTMRYNLDPFEEYSDAKLWDALEEVKLKPVISEFTNGLQSKISEGGTNFSVGQRQLVCLARAILRENRILVMDEATANVDPQTDALIQTTIRNKFRECTVLTIAHRLNTIMDSDKVIVMDAGQMVEFGSPYELLTECESKIFHSMVMETGQSSFDSLLSVAEKAHLESQKLKTA</sequence>
<dbReference type="PANTHER" id="PTHR24223:SF448">
    <property type="entry name" value="FI20146P1-RELATED"/>
    <property type="match status" value="1"/>
</dbReference>
<evidence type="ECO:0000256" key="8">
    <source>
        <dbReference type="SAM" id="MobiDB-lite"/>
    </source>
</evidence>
<gene>
    <name evidence="12" type="primary">Dmoj\GI10294</name>
    <name evidence="12" type="ORF">Dmoj_GI10294</name>
</gene>
<evidence type="ECO:0000256" key="6">
    <source>
        <dbReference type="ARBA" id="ARBA00022989"/>
    </source>
</evidence>
<feature type="transmembrane region" description="Helical" evidence="9">
    <location>
        <begin position="967"/>
        <end position="988"/>
    </location>
</feature>
<evidence type="ECO:0000256" key="7">
    <source>
        <dbReference type="ARBA" id="ARBA00023136"/>
    </source>
</evidence>
<dbReference type="FunFam" id="3.40.50.300:FF:000482">
    <property type="entry name" value="Multidrug resistance-associated protein member 4"/>
    <property type="match status" value="1"/>
</dbReference>
<dbReference type="InterPro" id="IPR027417">
    <property type="entry name" value="P-loop_NTPase"/>
</dbReference>
<evidence type="ECO:0000256" key="2">
    <source>
        <dbReference type="ARBA" id="ARBA00022448"/>
    </source>
</evidence>
<feature type="transmembrane region" description="Helical" evidence="9">
    <location>
        <begin position="84"/>
        <end position="102"/>
    </location>
</feature>
<dbReference type="Proteomes" id="UP000009192">
    <property type="component" value="Unassembled WGS sequence"/>
</dbReference>
<evidence type="ECO:0000256" key="9">
    <source>
        <dbReference type="SAM" id="Phobius"/>
    </source>
</evidence>
<dbReference type="PhylomeDB" id="B4KE02"/>
<feature type="transmembrane region" description="Helical" evidence="9">
    <location>
        <begin position="234"/>
        <end position="253"/>
    </location>
</feature>
<dbReference type="GO" id="GO:0016887">
    <property type="term" value="F:ATP hydrolysis activity"/>
    <property type="evidence" value="ECO:0007669"/>
    <property type="project" value="InterPro"/>
</dbReference>
<feature type="transmembrane region" description="Helical" evidence="9">
    <location>
        <begin position="313"/>
        <end position="338"/>
    </location>
</feature>
<dbReference type="InParanoid" id="B4KE02"/>
<keyword evidence="3 9" id="KW-0812">Transmembrane</keyword>
<dbReference type="FunCoup" id="B4KE02">
    <property type="interactions" value="129"/>
</dbReference>
<feature type="domain" description="ABC transmembrane type-1" evidence="11">
    <location>
        <begin position="743"/>
        <end position="1023"/>
    </location>
</feature>
<dbReference type="InterPro" id="IPR003439">
    <property type="entry name" value="ABC_transporter-like_ATP-bd"/>
</dbReference>
<dbReference type="EMBL" id="CH933806">
    <property type="protein sequence ID" value="EDW16023.1"/>
    <property type="molecule type" value="Genomic_DNA"/>
</dbReference>
<comment type="subcellular location">
    <subcellularLocation>
        <location evidence="1">Membrane</location>
        <topology evidence="1">Multi-pass membrane protein</topology>
    </subcellularLocation>
</comment>
<dbReference type="PROSITE" id="PS50893">
    <property type="entry name" value="ABC_TRANSPORTER_2"/>
    <property type="match status" value="2"/>
</dbReference>
<dbReference type="CDD" id="cd18579">
    <property type="entry name" value="ABC_6TM_ABCC_D1"/>
    <property type="match status" value="1"/>
</dbReference>
<keyword evidence="13" id="KW-1185">Reference proteome</keyword>
<dbReference type="FunFam" id="1.20.1560.10:FF:000026">
    <property type="entry name" value="Multidrug resistance-associated protein lethal(2)03659"/>
    <property type="match status" value="1"/>
</dbReference>
<evidence type="ECO:0000256" key="3">
    <source>
        <dbReference type="ARBA" id="ARBA00022692"/>
    </source>
</evidence>
<feature type="transmembrane region" description="Helical" evidence="9">
    <location>
        <begin position="205"/>
        <end position="228"/>
    </location>
</feature>
<feature type="transmembrane region" description="Helical" evidence="9">
    <location>
        <begin position="854"/>
        <end position="876"/>
    </location>
</feature>
<feature type="domain" description="ABC transporter" evidence="10">
    <location>
        <begin position="438"/>
        <end position="661"/>
    </location>
</feature>
<dbReference type="KEGG" id="dmo:Dmoj_GI10294"/>
<feature type="transmembrane region" description="Helical" evidence="9">
    <location>
        <begin position="785"/>
        <end position="806"/>
    </location>
</feature>
<name>B4KE02_DROMO</name>
<keyword evidence="7 9" id="KW-0472">Membrane</keyword>
<feature type="transmembrane region" description="Helical" evidence="9">
    <location>
        <begin position="134"/>
        <end position="158"/>
    </location>
</feature>
<dbReference type="GO" id="GO:0016020">
    <property type="term" value="C:membrane"/>
    <property type="evidence" value="ECO:0007669"/>
    <property type="project" value="UniProtKB-SubCell"/>
</dbReference>
<dbReference type="InterPro" id="IPR036640">
    <property type="entry name" value="ABC1_TM_sf"/>
</dbReference>
<dbReference type="GO" id="GO:0005524">
    <property type="term" value="F:ATP binding"/>
    <property type="evidence" value="ECO:0007669"/>
    <property type="project" value="UniProtKB-KW"/>
</dbReference>
<dbReference type="Gene3D" id="1.20.1560.10">
    <property type="entry name" value="ABC transporter type 1, transmembrane domain"/>
    <property type="match status" value="2"/>
</dbReference>
<feature type="domain" description="ABC transporter" evidence="10">
    <location>
        <begin position="1061"/>
        <end position="1296"/>
    </location>
</feature>
<dbReference type="GO" id="GO:0140359">
    <property type="term" value="F:ABC-type transporter activity"/>
    <property type="evidence" value="ECO:0007669"/>
    <property type="project" value="InterPro"/>
</dbReference>
<feature type="region of interest" description="Disordered" evidence="8">
    <location>
        <begin position="670"/>
        <end position="690"/>
    </location>
</feature>
<reference evidence="12 13" key="1">
    <citation type="journal article" date="2007" name="Nature">
        <title>Evolution of genes and genomes on the Drosophila phylogeny.</title>
        <authorList>
            <consortium name="Drosophila 12 Genomes Consortium"/>
            <person name="Clark A.G."/>
            <person name="Eisen M.B."/>
            <person name="Smith D.R."/>
            <person name="Bergman C.M."/>
            <person name="Oliver B."/>
            <person name="Markow T.A."/>
            <person name="Kaufman T.C."/>
            <person name="Kellis M."/>
            <person name="Gelbart W."/>
            <person name="Iyer V.N."/>
            <person name="Pollard D.A."/>
            <person name="Sackton T.B."/>
            <person name="Larracuente A.M."/>
            <person name="Singh N.D."/>
            <person name="Abad J.P."/>
            <person name="Abt D.N."/>
            <person name="Adryan B."/>
            <person name="Aguade M."/>
            <person name="Akashi H."/>
            <person name="Anderson W.W."/>
            <person name="Aquadro C.F."/>
            <person name="Ardell D.H."/>
            <person name="Arguello R."/>
            <person name="Artieri C.G."/>
            <person name="Barbash D.A."/>
            <person name="Barker D."/>
            <person name="Barsanti P."/>
            <person name="Batterham P."/>
            <person name="Batzoglou S."/>
            <person name="Begun D."/>
            <person name="Bhutkar A."/>
            <person name="Blanco E."/>
            <person name="Bosak S.A."/>
            <person name="Bradley R.K."/>
            <person name="Brand A.D."/>
            <person name="Brent M.R."/>
            <person name="Brooks A.N."/>
            <person name="Brown R.H."/>
            <person name="Butlin R.K."/>
            <person name="Caggese C."/>
            <person name="Calvi B.R."/>
            <person name="Bernardo de Carvalho A."/>
            <person name="Caspi A."/>
            <person name="Castrezana S."/>
            <person name="Celniker S.E."/>
            <person name="Chang J.L."/>
            <person name="Chapple C."/>
            <person name="Chatterji S."/>
            <person name="Chinwalla A."/>
            <person name="Civetta A."/>
            <person name="Clifton S.W."/>
            <person name="Comeron J.M."/>
            <person name="Costello J.C."/>
            <person name="Coyne J.A."/>
            <person name="Daub J."/>
            <person name="David R.G."/>
            <person name="Delcher A.L."/>
            <person name="Delehaunty K."/>
            <person name="Do C.B."/>
            <person name="Ebling H."/>
            <person name="Edwards K."/>
            <person name="Eickbush T."/>
            <person name="Evans J.D."/>
            <person name="Filipski A."/>
            <person name="Findeiss S."/>
            <person name="Freyhult E."/>
            <person name="Fulton L."/>
            <person name="Fulton R."/>
            <person name="Garcia A.C."/>
            <person name="Gardiner A."/>
            <person name="Garfield D.A."/>
            <person name="Garvin B.E."/>
            <person name="Gibson G."/>
            <person name="Gilbert D."/>
            <person name="Gnerre S."/>
            <person name="Godfrey J."/>
            <person name="Good R."/>
            <person name="Gotea V."/>
            <person name="Gravely B."/>
            <person name="Greenberg A.J."/>
            <person name="Griffiths-Jones S."/>
            <person name="Gross S."/>
            <person name="Guigo R."/>
            <person name="Gustafson E.A."/>
            <person name="Haerty W."/>
            <person name="Hahn M.W."/>
            <person name="Halligan D.L."/>
            <person name="Halpern A.L."/>
            <person name="Halter G.M."/>
            <person name="Han M.V."/>
            <person name="Heger A."/>
            <person name="Hillier L."/>
            <person name="Hinrichs A.S."/>
            <person name="Holmes I."/>
            <person name="Hoskins R.A."/>
            <person name="Hubisz M.J."/>
            <person name="Hultmark D."/>
            <person name="Huntley M.A."/>
            <person name="Jaffe D.B."/>
            <person name="Jagadeeshan S."/>
            <person name="Jeck W.R."/>
            <person name="Johnson J."/>
            <person name="Jones C.D."/>
            <person name="Jordan W.C."/>
            <person name="Karpen G.H."/>
            <person name="Kataoka E."/>
            <person name="Keightley P.D."/>
            <person name="Kheradpour P."/>
            <person name="Kirkness E.F."/>
            <person name="Koerich L.B."/>
            <person name="Kristiansen K."/>
            <person name="Kudrna D."/>
            <person name="Kulathinal R.J."/>
            <person name="Kumar S."/>
            <person name="Kwok R."/>
            <person name="Lander E."/>
            <person name="Langley C.H."/>
            <person name="Lapoint R."/>
            <person name="Lazzaro B.P."/>
            <person name="Lee S.J."/>
            <person name="Levesque L."/>
            <person name="Li R."/>
            <person name="Lin C.F."/>
            <person name="Lin M.F."/>
            <person name="Lindblad-Toh K."/>
            <person name="Llopart A."/>
            <person name="Long M."/>
            <person name="Low L."/>
            <person name="Lozovsky E."/>
            <person name="Lu J."/>
            <person name="Luo M."/>
            <person name="Machado C.A."/>
            <person name="Makalowski W."/>
            <person name="Marzo M."/>
            <person name="Matsuda M."/>
            <person name="Matzkin L."/>
            <person name="McAllister B."/>
            <person name="McBride C.S."/>
            <person name="McKernan B."/>
            <person name="McKernan K."/>
            <person name="Mendez-Lago M."/>
            <person name="Minx P."/>
            <person name="Mollenhauer M.U."/>
            <person name="Montooth K."/>
            <person name="Mount S.M."/>
            <person name="Mu X."/>
            <person name="Myers E."/>
            <person name="Negre B."/>
            <person name="Newfeld S."/>
            <person name="Nielsen R."/>
            <person name="Noor M.A."/>
            <person name="O'Grady P."/>
            <person name="Pachter L."/>
            <person name="Papaceit M."/>
            <person name="Parisi M.J."/>
            <person name="Parisi M."/>
            <person name="Parts L."/>
            <person name="Pedersen J.S."/>
            <person name="Pesole G."/>
            <person name="Phillippy A.M."/>
            <person name="Ponting C.P."/>
            <person name="Pop M."/>
            <person name="Porcelli D."/>
            <person name="Powell J.R."/>
            <person name="Prohaska S."/>
            <person name="Pruitt K."/>
            <person name="Puig M."/>
            <person name="Quesneville H."/>
            <person name="Ram K.R."/>
            <person name="Rand D."/>
            <person name="Rasmussen M.D."/>
            <person name="Reed L.K."/>
            <person name="Reenan R."/>
            <person name="Reily A."/>
            <person name="Remington K.A."/>
            <person name="Rieger T.T."/>
            <person name="Ritchie M.G."/>
            <person name="Robin C."/>
            <person name="Rogers Y.H."/>
            <person name="Rohde C."/>
            <person name="Rozas J."/>
            <person name="Rubenfield M.J."/>
            <person name="Ruiz A."/>
            <person name="Russo S."/>
            <person name="Salzberg S.L."/>
            <person name="Sanchez-Gracia A."/>
            <person name="Saranga D.J."/>
            <person name="Sato H."/>
            <person name="Schaeffer S.W."/>
            <person name="Schatz M.C."/>
            <person name="Schlenke T."/>
            <person name="Schwartz R."/>
            <person name="Segarra C."/>
            <person name="Singh R.S."/>
            <person name="Sirot L."/>
            <person name="Sirota M."/>
            <person name="Sisneros N.B."/>
            <person name="Smith C.D."/>
            <person name="Smith T.F."/>
            <person name="Spieth J."/>
            <person name="Stage D.E."/>
            <person name="Stark A."/>
            <person name="Stephan W."/>
            <person name="Strausberg R.L."/>
            <person name="Strempel S."/>
            <person name="Sturgill D."/>
            <person name="Sutton G."/>
            <person name="Sutton G.G."/>
            <person name="Tao W."/>
            <person name="Teichmann S."/>
            <person name="Tobari Y.N."/>
            <person name="Tomimura Y."/>
            <person name="Tsolas J.M."/>
            <person name="Valente V.L."/>
            <person name="Venter E."/>
            <person name="Venter J.C."/>
            <person name="Vicario S."/>
            <person name="Vieira F.G."/>
            <person name="Vilella A.J."/>
            <person name="Villasante A."/>
            <person name="Walenz B."/>
            <person name="Wang J."/>
            <person name="Wasserman M."/>
            <person name="Watts T."/>
            <person name="Wilson D."/>
            <person name="Wilson R.K."/>
            <person name="Wing R.A."/>
            <person name="Wolfner M.F."/>
            <person name="Wong A."/>
            <person name="Wong G.K."/>
            <person name="Wu C.I."/>
            <person name="Wu G."/>
            <person name="Yamamoto D."/>
            <person name="Yang H.P."/>
            <person name="Yang S.P."/>
            <person name="Yorke J.A."/>
            <person name="Yoshida K."/>
            <person name="Zdobnov E."/>
            <person name="Zhang P."/>
            <person name="Zhang Y."/>
            <person name="Zimin A.V."/>
            <person name="Baldwin J."/>
            <person name="Abdouelleil A."/>
            <person name="Abdulkadir J."/>
            <person name="Abebe A."/>
            <person name="Abera B."/>
            <person name="Abreu J."/>
            <person name="Acer S.C."/>
            <person name="Aftuck L."/>
            <person name="Alexander A."/>
            <person name="An P."/>
            <person name="Anderson E."/>
            <person name="Anderson S."/>
            <person name="Arachi H."/>
            <person name="Azer M."/>
            <person name="Bachantsang P."/>
            <person name="Barry A."/>
            <person name="Bayul T."/>
            <person name="Berlin A."/>
            <person name="Bessette D."/>
            <person name="Bloom T."/>
            <person name="Blye J."/>
            <person name="Boguslavskiy L."/>
            <person name="Bonnet C."/>
            <person name="Boukhgalter B."/>
            <person name="Bourzgui I."/>
            <person name="Brown A."/>
            <person name="Cahill P."/>
            <person name="Channer S."/>
            <person name="Cheshatsang Y."/>
            <person name="Chuda L."/>
            <person name="Citroen M."/>
            <person name="Collymore A."/>
            <person name="Cooke P."/>
            <person name="Costello M."/>
            <person name="D'Aco K."/>
            <person name="Daza R."/>
            <person name="De Haan G."/>
            <person name="DeGray S."/>
            <person name="DeMaso C."/>
            <person name="Dhargay N."/>
            <person name="Dooley K."/>
            <person name="Dooley E."/>
            <person name="Doricent M."/>
            <person name="Dorje P."/>
            <person name="Dorjee K."/>
            <person name="Dupes A."/>
            <person name="Elong R."/>
            <person name="Falk J."/>
            <person name="Farina A."/>
            <person name="Faro S."/>
            <person name="Ferguson D."/>
            <person name="Fisher S."/>
            <person name="Foley C.D."/>
            <person name="Franke A."/>
            <person name="Friedrich D."/>
            <person name="Gadbois L."/>
            <person name="Gearin G."/>
            <person name="Gearin C.R."/>
            <person name="Giannoukos G."/>
            <person name="Goode T."/>
            <person name="Graham J."/>
            <person name="Grandbois E."/>
            <person name="Grewal S."/>
            <person name="Gyaltsen K."/>
            <person name="Hafez N."/>
            <person name="Hagos B."/>
            <person name="Hall J."/>
            <person name="Henson C."/>
            <person name="Hollinger A."/>
            <person name="Honan T."/>
            <person name="Huard M.D."/>
            <person name="Hughes L."/>
            <person name="Hurhula B."/>
            <person name="Husby M.E."/>
            <person name="Kamat A."/>
            <person name="Kanga B."/>
            <person name="Kashin S."/>
            <person name="Khazanovich D."/>
            <person name="Kisner P."/>
            <person name="Lance K."/>
            <person name="Lara M."/>
            <person name="Lee W."/>
            <person name="Lennon N."/>
            <person name="Letendre F."/>
            <person name="LeVine R."/>
            <person name="Lipovsky A."/>
            <person name="Liu X."/>
            <person name="Liu J."/>
            <person name="Liu S."/>
            <person name="Lokyitsang T."/>
            <person name="Lokyitsang Y."/>
            <person name="Lubonja R."/>
            <person name="Lui A."/>
            <person name="MacDonald P."/>
            <person name="Magnisalis V."/>
            <person name="Maru K."/>
            <person name="Matthews C."/>
            <person name="McCusker W."/>
            <person name="McDonough S."/>
            <person name="Mehta T."/>
            <person name="Meldrim J."/>
            <person name="Meneus L."/>
            <person name="Mihai O."/>
            <person name="Mihalev A."/>
            <person name="Mihova T."/>
            <person name="Mittelman R."/>
            <person name="Mlenga V."/>
            <person name="Montmayeur A."/>
            <person name="Mulrain L."/>
            <person name="Navidi A."/>
            <person name="Naylor J."/>
            <person name="Negash T."/>
            <person name="Nguyen T."/>
            <person name="Nguyen N."/>
            <person name="Nicol R."/>
            <person name="Norbu C."/>
            <person name="Norbu N."/>
            <person name="Novod N."/>
            <person name="O'Neill B."/>
            <person name="Osman S."/>
            <person name="Markiewicz E."/>
            <person name="Oyono O.L."/>
            <person name="Patti C."/>
            <person name="Phunkhang P."/>
            <person name="Pierre F."/>
            <person name="Priest M."/>
            <person name="Raghuraman S."/>
            <person name="Rege F."/>
            <person name="Reyes R."/>
            <person name="Rise C."/>
            <person name="Rogov P."/>
            <person name="Ross K."/>
            <person name="Ryan E."/>
            <person name="Settipalli S."/>
            <person name="Shea T."/>
            <person name="Sherpa N."/>
            <person name="Shi L."/>
            <person name="Shih D."/>
            <person name="Sparrow T."/>
            <person name="Spaulding J."/>
            <person name="Stalker J."/>
            <person name="Stange-Thomann N."/>
            <person name="Stavropoulos S."/>
            <person name="Stone C."/>
            <person name="Strader C."/>
            <person name="Tesfaye S."/>
            <person name="Thomson T."/>
            <person name="Thoulutsang Y."/>
            <person name="Thoulutsang D."/>
            <person name="Topham K."/>
            <person name="Topping I."/>
            <person name="Tsamla T."/>
            <person name="Vassiliev H."/>
            <person name="Vo A."/>
            <person name="Wangchuk T."/>
            <person name="Wangdi T."/>
            <person name="Weiand M."/>
            <person name="Wilkinson J."/>
            <person name="Wilson A."/>
            <person name="Yadav S."/>
            <person name="Young G."/>
            <person name="Yu Q."/>
            <person name="Zembek L."/>
            <person name="Zhong D."/>
            <person name="Zimmer A."/>
            <person name="Zwirko Z."/>
            <person name="Jaffe D.B."/>
            <person name="Alvarez P."/>
            <person name="Brockman W."/>
            <person name="Butler J."/>
            <person name="Chin C."/>
            <person name="Gnerre S."/>
            <person name="Grabherr M."/>
            <person name="Kleber M."/>
            <person name="Mauceli E."/>
            <person name="MacCallum I."/>
        </authorList>
    </citation>
    <scope>NUCLEOTIDE SEQUENCE [LARGE SCALE GENOMIC DNA]</scope>
    <source>
        <strain evidence="13">Tucson 15081-1352.22</strain>
    </source>
</reference>
<dbReference type="HOGENOM" id="CLU_000604_27_0_1"/>
<evidence type="ECO:0000313" key="12">
    <source>
        <dbReference type="EMBL" id="EDW16023.1"/>
    </source>
</evidence>
<evidence type="ECO:0000259" key="11">
    <source>
        <dbReference type="PROSITE" id="PS50929"/>
    </source>
</evidence>
<dbReference type="InterPro" id="IPR011527">
    <property type="entry name" value="ABC1_TM_dom"/>
</dbReference>
<evidence type="ECO:0000256" key="5">
    <source>
        <dbReference type="ARBA" id="ARBA00022840"/>
    </source>
</evidence>
<dbReference type="eggNOG" id="KOG0054">
    <property type="taxonomic scope" value="Eukaryota"/>
</dbReference>
<feature type="domain" description="ABC transmembrane type-1" evidence="11">
    <location>
        <begin position="109"/>
        <end position="369"/>
    </location>
</feature>
<keyword evidence="4" id="KW-0547">Nucleotide-binding</keyword>
<dbReference type="InterPro" id="IPR003593">
    <property type="entry name" value="AAA+_ATPase"/>
</dbReference>
<dbReference type="InterPro" id="IPR050173">
    <property type="entry name" value="ABC_transporter_C-like"/>
</dbReference>
<dbReference type="CDD" id="cd03244">
    <property type="entry name" value="ABCC_MRP_domain2"/>
    <property type="match status" value="1"/>
</dbReference>
<dbReference type="FunFam" id="1.20.1560.10:FF:000014">
    <property type="entry name" value="Multidrug resistance-associated protein member 4"/>
    <property type="match status" value="1"/>
</dbReference>
<protein>
    <submittedName>
        <fullName evidence="12">Uncharacterized protein</fullName>
        <ecNumber evidence="12">3.6.1.3</ecNumber>
    </submittedName>
</protein>
<keyword evidence="6 9" id="KW-1133">Transmembrane helix</keyword>
<dbReference type="OrthoDB" id="6500128at2759"/>
<dbReference type="SUPFAM" id="SSF90123">
    <property type="entry name" value="ABC transporter transmembrane region"/>
    <property type="match status" value="2"/>
</dbReference>
<dbReference type="PANTHER" id="PTHR24223">
    <property type="entry name" value="ATP-BINDING CASSETTE SUB-FAMILY C"/>
    <property type="match status" value="1"/>
</dbReference>
<dbReference type="InterPro" id="IPR044746">
    <property type="entry name" value="ABCC_6TM_D1"/>
</dbReference>
<dbReference type="InterPro" id="IPR017871">
    <property type="entry name" value="ABC_transporter-like_CS"/>
</dbReference>
<dbReference type="CDD" id="cd03250">
    <property type="entry name" value="ABCC_MRP_domain1"/>
    <property type="match status" value="1"/>
</dbReference>
<evidence type="ECO:0000256" key="4">
    <source>
        <dbReference type="ARBA" id="ARBA00022741"/>
    </source>
</evidence>
<dbReference type="Gene3D" id="3.40.50.300">
    <property type="entry name" value="P-loop containing nucleotide triphosphate hydrolases"/>
    <property type="match status" value="2"/>
</dbReference>
<organism evidence="12 13">
    <name type="scientific">Drosophila mojavensis</name>
    <name type="common">Fruit fly</name>
    <dbReference type="NCBI Taxonomy" id="7230"/>
    <lineage>
        <taxon>Eukaryota</taxon>
        <taxon>Metazoa</taxon>
        <taxon>Ecdysozoa</taxon>
        <taxon>Arthropoda</taxon>
        <taxon>Hexapoda</taxon>
        <taxon>Insecta</taxon>
        <taxon>Pterygota</taxon>
        <taxon>Neoptera</taxon>
        <taxon>Endopterygota</taxon>
        <taxon>Diptera</taxon>
        <taxon>Brachycera</taxon>
        <taxon>Muscomorpha</taxon>
        <taxon>Ephydroidea</taxon>
        <taxon>Drosophilidae</taxon>
        <taxon>Drosophila</taxon>
    </lineage>
</organism>
<dbReference type="Pfam" id="PF00005">
    <property type="entry name" value="ABC_tran"/>
    <property type="match status" value="2"/>
</dbReference>
<feature type="compositionally biased region" description="Basic and acidic residues" evidence="8">
    <location>
        <begin position="670"/>
        <end position="682"/>
    </location>
</feature>
<feature type="transmembrane region" description="Helical" evidence="9">
    <location>
        <begin position="739"/>
        <end position="765"/>
    </location>
</feature>
<evidence type="ECO:0000259" key="10">
    <source>
        <dbReference type="PROSITE" id="PS50893"/>
    </source>
</evidence>
<dbReference type="Pfam" id="PF00664">
    <property type="entry name" value="ABC_membrane"/>
    <property type="match status" value="2"/>
</dbReference>
<dbReference type="SMART" id="SM00382">
    <property type="entry name" value="AAA"/>
    <property type="match status" value="2"/>
</dbReference>
<dbReference type="FunFam" id="3.40.50.300:FF:000163">
    <property type="entry name" value="Multidrug resistance-associated protein member 4"/>
    <property type="match status" value="1"/>
</dbReference>
<keyword evidence="12" id="KW-0378">Hydrolase</keyword>
<keyword evidence="2" id="KW-0813">Transport</keyword>
<dbReference type="OMA" id="EGHNISR"/>
<keyword evidence="5" id="KW-0067">ATP-binding</keyword>
<dbReference type="PROSITE" id="PS00211">
    <property type="entry name" value="ABC_TRANSPORTER_1"/>
    <property type="match status" value="2"/>
</dbReference>
<accession>B4KE02</accession>
<dbReference type="PROSITE" id="PS50929">
    <property type="entry name" value="ABC_TM1F"/>
    <property type="match status" value="2"/>
</dbReference>
<dbReference type="SUPFAM" id="SSF52540">
    <property type="entry name" value="P-loop containing nucleoside triphosphate hydrolases"/>
    <property type="match status" value="2"/>
</dbReference>
<proteinExistence type="predicted"/>
<dbReference type="SMR" id="B4KE02"/>